<organism evidence="1 2">
    <name type="scientific">Elysia crispata</name>
    <name type="common">lettuce slug</name>
    <dbReference type="NCBI Taxonomy" id="231223"/>
    <lineage>
        <taxon>Eukaryota</taxon>
        <taxon>Metazoa</taxon>
        <taxon>Spiralia</taxon>
        <taxon>Lophotrochozoa</taxon>
        <taxon>Mollusca</taxon>
        <taxon>Gastropoda</taxon>
        <taxon>Heterobranchia</taxon>
        <taxon>Euthyneura</taxon>
        <taxon>Panpulmonata</taxon>
        <taxon>Sacoglossa</taxon>
        <taxon>Placobranchoidea</taxon>
        <taxon>Plakobranchidae</taxon>
        <taxon>Elysia</taxon>
    </lineage>
</organism>
<dbReference type="Proteomes" id="UP001283361">
    <property type="component" value="Unassembled WGS sequence"/>
</dbReference>
<accession>A0AAE0Y7K1</accession>
<protein>
    <submittedName>
        <fullName evidence="1">Uncharacterized protein</fullName>
    </submittedName>
</protein>
<sequence length="18" mass="2265">MFEWDFLSLRLIFISFTV</sequence>
<dbReference type="EMBL" id="JAWDGP010006859">
    <property type="protein sequence ID" value="KAK3734187.1"/>
    <property type="molecule type" value="Genomic_DNA"/>
</dbReference>
<dbReference type="AlphaFoldDB" id="A0AAE0Y7K1"/>
<proteinExistence type="predicted"/>
<comment type="caution">
    <text evidence="1">The sequence shown here is derived from an EMBL/GenBank/DDBJ whole genome shotgun (WGS) entry which is preliminary data.</text>
</comment>
<reference evidence="1" key="1">
    <citation type="journal article" date="2023" name="G3 (Bethesda)">
        <title>A reference genome for the long-term kleptoplast-retaining sea slug Elysia crispata morphotype clarki.</title>
        <authorList>
            <person name="Eastman K.E."/>
            <person name="Pendleton A.L."/>
            <person name="Shaikh M.A."/>
            <person name="Suttiyut T."/>
            <person name="Ogas R."/>
            <person name="Tomko P."/>
            <person name="Gavelis G."/>
            <person name="Widhalm J.R."/>
            <person name="Wisecaver J.H."/>
        </authorList>
    </citation>
    <scope>NUCLEOTIDE SEQUENCE</scope>
    <source>
        <strain evidence="1">ECLA1</strain>
    </source>
</reference>
<gene>
    <name evidence="1" type="ORF">RRG08_037550</name>
</gene>
<evidence type="ECO:0000313" key="2">
    <source>
        <dbReference type="Proteomes" id="UP001283361"/>
    </source>
</evidence>
<evidence type="ECO:0000313" key="1">
    <source>
        <dbReference type="EMBL" id="KAK3734187.1"/>
    </source>
</evidence>
<keyword evidence="2" id="KW-1185">Reference proteome</keyword>
<name>A0AAE0Y7K1_9GAST</name>